<accession>A0ACB9K5U6</accession>
<organism evidence="1 2">
    <name type="scientific">Smallanthus sonchifolius</name>
    <dbReference type="NCBI Taxonomy" id="185202"/>
    <lineage>
        <taxon>Eukaryota</taxon>
        <taxon>Viridiplantae</taxon>
        <taxon>Streptophyta</taxon>
        <taxon>Embryophyta</taxon>
        <taxon>Tracheophyta</taxon>
        <taxon>Spermatophyta</taxon>
        <taxon>Magnoliopsida</taxon>
        <taxon>eudicotyledons</taxon>
        <taxon>Gunneridae</taxon>
        <taxon>Pentapetalae</taxon>
        <taxon>asterids</taxon>
        <taxon>campanulids</taxon>
        <taxon>Asterales</taxon>
        <taxon>Asteraceae</taxon>
        <taxon>Asteroideae</taxon>
        <taxon>Heliantheae alliance</taxon>
        <taxon>Millerieae</taxon>
        <taxon>Smallanthus</taxon>
    </lineage>
</organism>
<proteinExistence type="predicted"/>
<reference evidence="1 2" key="2">
    <citation type="journal article" date="2022" name="Mol. Ecol. Resour.">
        <title>The genomes of chicory, endive, great burdock and yacon provide insights into Asteraceae paleo-polyploidization history and plant inulin production.</title>
        <authorList>
            <person name="Fan W."/>
            <person name="Wang S."/>
            <person name="Wang H."/>
            <person name="Wang A."/>
            <person name="Jiang F."/>
            <person name="Liu H."/>
            <person name="Zhao H."/>
            <person name="Xu D."/>
            <person name="Zhang Y."/>
        </authorList>
    </citation>
    <scope>NUCLEOTIDE SEQUENCE [LARGE SCALE GENOMIC DNA]</scope>
    <source>
        <strain evidence="2">cv. Yunnan</strain>
        <tissue evidence="1">Leaves</tissue>
    </source>
</reference>
<name>A0ACB9K5U6_9ASTR</name>
<keyword evidence="2" id="KW-1185">Reference proteome</keyword>
<evidence type="ECO:0000313" key="2">
    <source>
        <dbReference type="Proteomes" id="UP001056120"/>
    </source>
</evidence>
<protein>
    <submittedName>
        <fullName evidence="1">Uncharacterized protein</fullName>
    </submittedName>
</protein>
<gene>
    <name evidence="1" type="ORF">L1987_01702</name>
</gene>
<dbReference type="Proteomes" id="UP001056120">
    <property type="component" value="Linkage Group LG01"/>
</dbReference>
<comment type="caution">
    <text evidence="1">The sequence shown here is derived from an EMBL/GenBank/DDBJ whole genome shotgun (WGS) entry which is preliminary data.</text>
</comment>
<sequence>MGAVGNLRRRLPGAGLFYQPWKALEKPRGYWKGCQFIGMTNKKRKKGAAKEKNVARKEETHDRDETRREAEEGKRKSKDLAGSLNKRMADMEASITQLKILVDGSLEKLETLRKLQAELHRLREDFKVVVEVIRLEMQAMIKKSNHENGGGVKSDRKRKRNSHKEASHQERGCFLCNGKHQARYYQKKNHLHAMVAHKKDHIKNNLQRPWELLEIFGDVHLDLDILAAMEDFRKAKRSLERG</sequence>
<dbReference type="EMBL" id="CM042018">
    <property type="protein sequence ID" value="KAI3827622.1"/>
    <property type="molecule type" value="Genomic_DNA"/>
</dbReference>
<evidence type="ECO:0000313" key="1">
    <source>
        <dbReference type="EMBL" id="KAI3827622.1"/>
    </source>
</evidence>
<reference evidence="2" key="1">
    <citation type="journal article" date="2022" name="Mol. Ecol. Resour.">
        <title>The genomes of chicory, endive, great burdock and yacon provide insights into Asteraceae palaeo-polyploidization history and plant inulin production.</title>
        <authorList>
            <person name="Fan W."/>
            <person name="Wang S."/>
            <person name="Wang H."/>
            <person name="Wang A."/>
            <person name="Jiang F."/>
            <person name="Liu H."/>
            <person name="Zhao H."/>
            <person name="Xu D."/>
            <person name="Zhang Y."/>
        </authorList>
    </citation>
    <scope>NUCLEOTIDE SEQUENCE [LARGE SCALE GENOMIC DNA]</scope>
    <source>
        <strain evidence="2">cv. Yunnan</strain>
    </source>
</reference>